<proteinExistence type="inferred from homology"/>
<dbReference type="CDD" id="cd13603">
    <property type="entry name" value="PBP2_TRAP_Siap_TeaA_like"/>
    <property type="match status" value="1"/>
</dbReference>
<dbReference type="NCBIfam" id="NF037995">
    <property type="entry name" value="TRAP_S1"/>
    <property type="match status" value="1"/>
</dbReference>
<evidence type="ECO:0000256" key="1">
    <source>
        <dbReference type="ARBA" id="ARBA00009023"/>
    </source>
</evidence>
<sequence length="338" mass="38215">MMKRQGLISVIAVLCLLTLGIGAAQAADPIEIRMGMIAPEGHPVAVASARFAKLIEQRTEGRFKIMTFPGGTLGGETELADLVQSGVLKMANIGIGGVYSPTLEAPTSVFYLFHSENAMWQFYGSAPYKEELLKVEDERNTVVLSMNWWQGWRHTIANKPIKSVEDFQGLKLRHAVVDPLKGKFYEAMGAKGEPIEFPAVYESLQRGIVDGFECPLYWIYSIKAHEVVKHLTLTSHITYLNSPIINKNFWENELTPAEREVFLTTAWECGVFQNELQKNERDQLLEKMKAEGVQVYELSSEEIQKLVKLCEQVQVEWAEEKGIKDWFMRVKAIIQTAE</sequence>
<evidence type="ECO:0000256" key="4">
    <source>
        <dbReference type="SAM" id="SignalP"/>
    </source>
</evidence>
<keyword evidence="3 4" id="KW-0732">Signal</keyword>
<reference evidence="5" key="1">
    <citation type="submission" date="2019-11" db="EMBL/GenBank/DDBJ databases">
        <title>Microbial mats filling the niche in hypersaline microbial mats.</title>
        <authorList>
            <person name="Wong H.L."/>
            <person name="Macleod F.I."/>
            <person name="White R.A. III"/>
            <person name="Burns B.P."/>
        </authorList>
    </citation>
    <scope>NUCLEOTIDE SEQUENCE</scope>
    <source>
        <strain evidence="5">Rbin_158</strain>
    </source>
</reference>
<comment type="caution">
    <text evidence="5">The sequence shown here is derived from an EMBL/GenBank/DDBJ whole genome shotgun (WGS) entry which is preliminary data.</text>
</comment>
<dbReference type="GO" id="GO:0055085">
    <property type="term" value="P:transmembrane transport"/>
    <property type="evidence" value="ECO:0007669"/>
    <property type="project" value="InterPro"/>
</dbReference>
<evidence type="ECO:0000313" key="5">
    <source>
        <dbReference type="EMBL" id="MBD3325742.1"/>
    </source>
</evidence>
<evidence type="ECO:0000313" key="6">
    <source>
        <dbReference type="Proteomes" id="UP000649604"/>
    </source>
</evidence>
<dbReference type="Proteomes" id="UP000649604">
    <property type="component" value="Unassembled WGS sequence"/>
</dbReference>
<dbReference type="EMBL" id="WJJP01000461">
    <property type="protein sequence ID" value="MBD3325742.1"/>
    <property type="molecule type" value="Genomic_DNA"/>
</dbReference>
<dbReference type="InterPro" id="IPR038404">
    <property type="entry name" value="TRAP_DctP_sf"/>
</dbReference>
<dbReference type="Pfam" id="PF03480">
    <property type="entry name" value="DctP"/>
    <property type="match status" value="1"/>
</dbReference>
<dbReference type="AlphaFoldDB" id="A0A9D5JWT1"/>
<gene>
    <name evidence="5" type="ORF">GF339_14240</name>
</gene>
<evidence type="ECO:0008006" key="7">
    <source>
        <dbReference type="Google" id="ProtNLM"/>
    </source>
</evidence>
<organism evidence="5 6">
    <name type="scientific">candidate division KSB3 bacterium</name>
    <dbReference type="NCBI Taxonomy" id="2044937"/>
    <lineage>
        <taxon>Bacteria</taxon>
        <taxon>candidate division KSB3</taxon>
    </lineage>
</organism>
<keyword evidence="2" id="KW-0813">Transport</keyword>
<feature type="signal peptide" evidence="4">
    <location>
        <begin position="1"/>
        <end position="26"/>
    </location>
</feature>
<feature type="chain" id="PRO_5038416863" description="C4-dicarboxylate ABC transporter substrate-binding protein" evidence="4">
    <location>
        <begin position="27"/>
        <end position="338"/>
    </location>
</feature>
<dbReference type="Gene3D" id="3.40.190.170">
    <property type="entry name" value="Bacterial extracellular solute-binding protein, family 7"/>
    <property type="match status" value="1"/>
</dbReference>
<name>A0A9D5JWT1_9BACT</name>
<dbReference type="PANTHER" id="PTHR33376">
    <property type="match status" value="1"/>
</dbReference>
<evidence type="ECO:0000256" key="2">
    <source>
        <dbReference type="ARBA" id="ARBA00022448"/>
    </source>
</evidence>
<evidence type="ECO:0000256" key="3">
    <source>
        <dbReference type="ARBA" id="ARBA00022729"/>
    </source>
</evidence>
<comment type="similarity">
    <text evidence="1">Belongs to the bacterial solute-binding protein 7 family.</text>
</comment>
<dbReference type="InterPro" id="IPR018389">
    <property type="entry name" value="DctP_fam"/>
</dbReference>
<dbReference type="PANTHER" id="PTHR33376:SF7">
    <property type="entry name" value="C4-DICARBOXYLATE-BINDING PROTEIN DCTB"/>
    <property type="match status" value="1"/>
</dbReference>
<accession>A0A9D5JWT1</accession>
<protein>
    <recommendedName>
        <fullName evidence="7">C4-dicarboxylate ABC transporter substrate-binding protein</fullName>
    </recommendedName>
</protein>